<dbReference type="InterPro" id="IPR050984">
    <property type="entry name" value="Gfo/Idh/MocA_domain"/>
</dbReference>
<keyword evidence="2" id="KW-0560">Oxidoreductase</keyword>
<sequence>MTFPEHLPVSRRPMPDEVPSLGWGIMGTGWIADKFCAALRDSTTQRISAVVSRSQSRADAFATAVGAERAHGDVEQMLADPTVDVVYIATPHPNHRDDALRVIAAGKHVLIEKPMGINAQQAREVAAAAREAGVFCAEALWTLFLPKFDVVRQLVQAGVLGEIIAIQADQGEWFDDGHRILDPELAGGAMLDLGTYPVMFATWLLGQPDEVQAVGTRADSGVMGTVTMSLHYPTLAQASLQTSLLGELPNVGMISGTKAMLQFDRKFYQPGSFTLLDRATGRALRYEEKAIEHAGLFHEALEVARCISEGRTETPLRPLGDTISYLDVMDDVRDRIGDRFLME</sequence>
<reference evidence="5 6" key="1">
    <citation type="submission" date="2018-11" db="EMBL/GenBank/DDBJ databases">
        <title>Sequencing the genomes of 1000 actinobacteria strains.</title>
        <authorList>
            <person name="Klenk H.-P."/>
        </authorList>
    </citation>
    <scope>NUCLEOTIDE SEQUENCE [LARGE SCALE GENOMIC DNA]</scope>
    <source>
        <strain evidence="5 6">DSM 10546</strain>
    </source>
</reference>
<protein>
    <submittedName>
        <fullName evidence="5">Putative dehydrogenase</fullName>
    </submittedName>
</protein>
<dbReference type="Proteomes" id="UP000275749">
    <property type="component" value="Unassembled WGS sequence"/>
</dbReference>
<evidence type="ECO:0000259" key="4">
    <source>
        <dbReference type="Pfam" id="PF22725"/>
    </source>
</evidence>
<dbReference type="SUPFAM" id="SSF55347">
    <property type="entry name" value="Glyceraldehyde-3-phosphate dehydrogenase-like, C-terminal domain"/>
    <property type="match status" value="1"/>
</dbReference>
<dbReference type="PANTHER" id="PTHR22604">
    <property type="entry name" value="OXIDOREDUCTASES"/>
    <property type="match status" value="1"/>
</dbReference>
<evidence type="ECO:0000313" key="6">
    <source>
        <dbReference type="Proteomes" id="UP000275749"/>
    </source>
</evidence>
<dbReference type="Gene3D" id="3.40.50.720">
    <property type="entry name" value="NAD(P)-binding Rossmann-like Domain"/>
    <property type="match status" value="1"/>
</dbReference>
<dbReference type="SUPFAM" id="SSF51735">
    <property type="entry name" value="NAD(P)-binding Rossmann-fold domains"/>
    <property type="match status" value="1"/>
</dbReference>
<evidence type="ECO:0000256" key="1">
    <source>
        <dbReference type="ARBA" id="ARBA00010928"/>
    </source>
</evidence>
<comment type="similarity">
    <text evidence="1">Belongs to the Gfo/Idh/MocA family.</text>
</comment>
<gene>
    <name evidence="5" type="ORF">EDD41_1871</name>
</gene>
<accession>A0A3N1ZUX7</accession>
<dbReference type="InterPro" id="IPR055170">
    <property type="entry name" value="GFO_IDH_MocA-like_dom"/>
</dbReference>
<evidence type="ECO:0000259" key="3">
    <source>
        <dbReference type="Pfam" id="PF01408"/>
    </source>
</evidence>
<feature type="domain" description="Gfo/Idh/MocA-like oxidoreductase N-terminal" evidence="3">
    <location>
        <begin position="22"/>
        <end position="137"/>
    </location>
</feature>
<feature type="domain" description="GFO/IDH/MocA-like oxidoreductase" evidence="4">
    <location>
        <begin position="150"/>
        <end position="261"/>
    </location>
</feature>
<name>A0A3N1ZUX7_9ACTN</name>
<comment type="caution">
    <text evidence="5">The sequence shown here is derived from an EMBL/GenBank/DDBJ whole genome shotgun (WGS) entry which is preliminary data.</text>
</comment>
<dbReference type="GO" id="GO:0016491">
    <property type="term" value="F:oxidoreductase activity"/>
    <property type="evidence" value="ECO:0007669"/>
    <property type="project" value="UniProtKB-KW"/>
</dbReference>
<dbReference type="Pfam" id="PF01408">
    <property type="entry name" value="GFO_IDH_MocA"/>
    <property type="match status" value="1"/>
</dbReference>
<dbReference type="PANTHER" id="PTHR22604:SF105">
    <property type="entry name" value="TRANS-1,2-DIHYDROBENZENE-1,2-DIOL DEHYDROGENASE"/>
    <property type="match status" value="1"/>
</dbReference>
<dbReference type="InterPro" id="IPR036291">
    <property type="entry name" value="NAD(P)-bd_dom_sf"/>
</dbReference>
<dbReference type="InterPro" id="IPR000683">
    <property type="entry name" value="Gfo/Idh/MocA-like_OxRdtase_N"/>
</dbReference>
<dbReference type="RefSeq" id="WP_123575683.1">
    <property type="nucleotide sequence ID" value="NZ_RKHG01000001.1"/>
</dbReference>
<evidence type="ECO:0000256" key="2">
    <source>
        <dbReference type="ARBA" id="ARBA00023002"/>
    </source>
</evidence>
<evidence type="ECO:0000313" key="5">
    <source>
        <dbReference type="EMBL" id="ROR54645.1"/>
    </source>
</evidence>
<dbReference type="Pfam" id="PF22725">
    <property type="entry name" value="GFO_IDH_MocA_C3"/>
    <property type="match status" value="1"/>
</dbReference>
<proteinExistence type="inferred from homology"/>
<dbReference type="EMBL" id="RKHG01000001">
    <property type="protein sequence ID" value="ROR54645.1"/>
    <property type="molecule type" value="Genomic_DNA"/>
</dbReference>
<dbReference type="Gene3D" id="3.30.360.10">
    <property type="entry name" value="Dihydrodipicolinate Reductase, domain 2"/>
    <property type="match status" value="1"/>
</dbReference>
<organism evidence="5 6">
    <name type="scientific">Luteococcus japonicus</name>
    <dbReference type="NCBI Taxonomy" id="33984"/>
    <lineage>
        <taxon>Bacteria</taxon>
        <taxon>Bacillati</taxon>
        <taxon>Actinomycetota</taxon>
        <taxon>Actinomycetes</taxon>
        <taxon>Propionibacteriales</taxon>
        <taxon>Propionibacteriaceae</taxon>
        <taxon>Luteococcus</taxon>
    </lineage>
</organism>
<dbReference type="GO" id="GO:0000166">
    <property type="term" value="F:nucleotide binding"/>
    <property type="evidence" value="ECO:0007669"/>
    <property type="project" value="InterPro"/>
</dbReference>
<dbReference type="AlphaFoldDB" id="A0A3N1ZUX7"/>